<reference evidence="1" key="1">
    <citation type="submission" date="2023-11" db="EMBL/GenBank/DDBJ databases">
        <authorList>
            <person name="Poullet M."/>
        </authorList>
    </citation>
    <scope>NUCLEOTIDE SEQUENCE</scope>
    <source>
        <strain evidence="1">E1834</strain>
    </source>
</reference>
<sequence length="40" mass="4929">MIQHFLDVEHFHIVKFRNSLLQSFRFSFLEIVQSCLLNQY</sequence>
<keyword evidence="2" id="KW-1185">Reference proteome</keyword>
<evidence type="ECO:0000313" key="2">
    <source>
        <dbReference type="Proteomes" id="UP001497535"/>
    </source>
</evidence>
<gene>
    <name evidence="1" type="ORF">MENTE1834_LOCUS37317</name>
</gene>
<comment type="caution">
    <text evidence="1">The sequence shown here is derived from an EMBL/GenBank/DDBJ whole genome shotgun (WGS) entry which is preliminary data.</text>
</comment>
<proteinExistence type="predicted"/>
<evidence type="ECO:0000313" key="1">
    <source>
        <dbReference type="EMBL" id="CAK5089595.1"/>
    </source>
</evidence>
<accession>A0ACB1ADP6</accession>
<protein>
    <submittedName>
        <fullName evidence="1">Uncharacterized protein</fullName>
    </submittedName>
</protein>
<organism evidence="1 2">
    <name type="scientific">Meloidogyne enterolobii</name>
    <name type="common">Root-knot nematode worm</name>
    <name type="synonym">Meloidogyne mayaguensis</name>
    <dbReference type="NCBI Taxonomy" id="390850"/>
    <lineage>
        <taxon>Eukaryota</taxon>
        <taxon>Metazoa</taxon>
        <taxon>Ecdysozoa</taxon>
        <taxon>Nematoda</taxon>
        <taxon>Chromadorea</taxon>
        <taxon>Rhabditida</taxon>
        <taxon>Tylenchina</taxon>
        <taxon>Tylenchomorpha</taxon>
        <taxon>Tylenchoidea</taxon>
        <taxon>Meloidogynidae</taxon>
        <taxon>Meloidogyninae</taxon>
        <taxon>Meloidogyne</taxon>
    </lineage>
</organism>
<dbReference type="Proteomes" id="UP001497535">
    <property type="component" value="Unassembled WGS sequence"/>
</dbReference>
<name>A0ACB1ADP6_MELEN</name>
<dbReference type="EMBL" id="CAVMJV010000077">
    <property type="protein sequence ID" value="CAK5089595.1"/>
    <property type="molecule type" value="Genomic_DNA"/>
</dbReference>